<reference evidence="3 4" key="1">
    <citation type="journal article" date="2013" name="J. Microbiol. Biotechnol.">
        <title>Novosphingobium ginsenosidimutans sp. nov., with the ability to convert ginsenoside.</title>
        <authorList>
            <person name="Kim J.K."/>
            <person name="He D."/>
            <person name="Liu Q.M."/>
            <person name="Park H.Y."/>
            <person name="Jung M.S."/>
            <person name="Yoon M.H."/>
            <person name="Kim S.C."/>
            <person name="Im W.T."/>
        </authorList>
    </citation>
    <scope>NUCLEOTIDE SEQUENCE [LARGE SCALE GENOMIC DNA]</scope>
    <source>
        <strain evidence="3 4">FW-6</strain>
    </source>
</reference>
<dbReference type="EMBL" id="CP042345">
    <property type="protein sequence ID" value="QEA15590.1"/>
    <property type="molecule type" value="Genomic_DNA"/>
</dbReference>
<evidence type="ECO:0000313" key="3">
    <source>
        <dbReference type="EMBL" id="QEA15590.1"/>
    </source>
</evidence>
<protein>
    <submittedName>
        <fullName evidence="3">Alpha/beta hydrolase</fullName>
    </submittedName>
</protein>
<dbReference type="PANTHER" id="PTHR43329">
    <property type="entry name" value="EPOXIDE HYDROLASE"/>
    <property type="match status" value="1"/>
</dbReference>
<name>A0A5B8S2L1_9SPHN</name>
<dbReference type="InterPro" id="IPR029058">
    <property type="entry name" value="AB_hydrolase_fold"/>
</dbReference>
<dbReference type="InterPro" id="IPR000073">
    <property type="entry name" value="AB_hydrolase_1"/>
</dbReference>
<dbReference type="AlphaFoldDB" id="A0A5B8S2L1"/>
<evidence type="ECO:0000313" key="4">
    <source>
        <dbReference type="Proteomes" id="UP000321172"/>
    </source>
</evidence>
<organism evidence="3 4">
    <name type="scientific">Novosphingobium ginsenosidimutans</name>
    <dbReference type="NCBI Taxonomy" id="1176536"/>
    <lineage>
        <taxon>Bacteria</taxon>
        <taxon>Pseudomonadati</taxon>
        <taxon>Pseudomonadota</taxon>
        <taxon>Alphaproteobacteria</taxon>
        <taxon>Sphingomonadales</taxon>
        <taxon>Sphingomonadaceae</taxon>
        <taxon>Novosphingobium</taxon>
    </lineage>
</organism>
<dbReference type="GO" id="GO:0016787">
    <property type="term" value="F:hydrolase activity"/>
    <property type="evidence" value="ECO:0007669"/>
    <property type="project" value="UniProtKB-KW"/>
</dbReference>
<dbReference type="Proteomes" id="UP000321172">
    <property type="component" value="Chromosome"/>
</dbReference>
<dbReference type="Pfam" id="PF00561">
    <property type="entry name" value="Abhydrolase_1"/>
    <property type="match status" value="1"/>
</dbReference>
<feature type="domain" description="AB hydrolase-1" evidence="2">
    <location>
        <begin position="28"/>
        <end position="132"/>
    </location>
</feature>
<sequence length="292" mass="31842">MTAPWSHAQVPVSRAVLHCVCAGPEHGPALLLLHGWPQTWFMWRDVIPPLAAAGYRVIAADLTGLGDSTRPDSGYDKMTVARDMAELMAALGHASFGVVAHDWGGPVAFALAAQYPERVTAMAIFDAPVLGDGGPIEHQARWHFGFHALPGLPEALTEGREDTYLRFFFRMAGARADAISEEAQAEYVRAYCRPGAMTAGFNYYRAVPQDIADNTAFREARRRLPMPVLVYGGAPETRGRGMSALESWARVADQVSGGVAERCGHWIPEERPDFVASVVEQHFRNNAVRAAS</sequence>
<dbReference type="KEGG" id="ngf:FRF71_05245"/>
<dbReference type="RefSeq" id="WP_147089568.1">
    <property type="nucleotide sequence ID" value="NZ_BAABJD010000001.1"/>
</dbReference>
<dbReference type="InterPro" id="IPR000639">
    <property type="entry name" value="Epox_hydrolase-like"/>
</dbReference>
<gene>
    <name evidence="3" type="ORF">FRF71_05245</name>
</gene>
<evidence type="ECO:0000256" key="1">
    <source>
        <dbReference type="ARBA" id="ARBA00022801"/>
    </source>
</evidence>
<dbReference type="PRINTS" id="PR00111">
    <property type="entry name" value="ABHYDROLASE"/>
</dbReference>
<accession>A0A5B8S2L1</accession>
<dbReference type="SUPFAM" id="SSF53474">
    <property type="entry name" value="alpha/beta-Hydrolases"/>
    <property type="match status" value="1"/>
</dbReference>
<dbReference type="PRINTS" id="PR00412">
    <property type="entry name" value="EPOXHYDRLASE"/>
</dbReference>
<proteinExistence type="predicted"/>
<keyword evidence="4" id="KW-1185">Reference proteome</keyword>
<evidence type="ECO:0000259" key="2">
    <source>
        <dbReference type="Pfam" id="PF00561"/>
    </source>
</evidence>
<dbReference type="OrthoDB" id="9812774at2"/>
<keyword evidence="1 3" id="KW-0378">Hydrolase</keyword>
<dbReference type="Gene3D" id="3.40.50.1820">
    <property type="entry name" value="alpha/beta hydrolase"/>
    <property type="match status" value="1"/>
</dbReference>